<sequence>MAEPSLLLLIPAYNEERRIEPVLRRYAEYFSRHYTGPFQIVVVLNGCRDNTRGVVERVARDHPCIRWLEFPDPIGKGGALIEGLKLAGQAEAIGYVDADGATPPEAFHALVRRLGEADCVIGSRWLPGAVLHIPQSSPRRFASRVFHAIVQLLFRMNIRDTQCGAKVMRREAIERIHAHLTIADMAFDINLLYCLKRAGYRILEVPTEWTDQIGSKVRLFRTSLTMLLSVIRIRLIYSPFYRWLRPLRPLEAWLYKKLRAPVPLPGPDPAQIQPAAPRQPTLHDSAPPGPAGRKTG</sequence>
<comment type="caution">
    <text evidence="15">The sequence shown here is derived from an EMBL/GenBank/DDBJ whole genome shotgun (WGS) entry which is preliminary data.</text>
</comment>
<evidence type="ECO:0000313" key="15">
    <source>
        <dbReference type="EMBL" id="NGO38377.1"/>
    </source>
</evidence>
<dbReference type="PANTHER" id="PTHR10859">
    <property type="entry name" value="GLYCOSYL TRANSFERASE"/>
    <property type="match status" value="1"/>
</dbReference>
<comment type="subcellular location">
    <subcellularLocation>
        <location evidence="1">Endoplasmic reticulum membrane</location>
        <topology evidence="1">Single-pass membrane protein</topology>
    </subcellularLocation>
</comment>
<dbReference type="AlphaFoldDB" id="A0A6M1RLM8"/>
<evidence type="ECO:0000313" key="16">
    <source>
        <dbReference type="Proteomes" id="UP000477311"/>
    </source>
</evidence>
<organism evidence="15 16">
    <name type="scientific">Limisphaera ngatamarikiensis</name>
    <dbReference type="NCBI Taxonomy" id="1324935"/>
    <lineage>
        <taxon>Bacteria</taxon>
        <taxon>Pseudomonadati</taxon>
        <taxon>Verrucomicrobiota</taxon>
        <taxon>Verrucomicrobiia</taxon>
        <taxon>Limisphaerales</taxon>
        <taxon>Limisphaeraceae</taxon>
        <taxon>Limisphaera</taxon>
    </lineage>
</organism>
<evidence type="ECO:0000256" key="4">
    <source>
        <dbReference type="ARBA" id="ARBA00012583"/>
    </source>
</evidence>
<comment type="pathway">
    <text evidence="2">Protein modification; protein glycosylation.</text>
</comment>
<reference evidence="15 16" key="1">
    <citation type="submission" date="2020-02" db="EMBL/GenBank/DDBJ databases">
        <title>Draft genome sequence of Limisphaera ngatamarikiensis NGM72.4T, a thermophilic Verrucomicrobia grouped in subdivision 3.</title>
        <authorList>
            <person name="Carere C.R."/>
            <person name="Steen J."/>
            <person name="Hugenholtz P."/>
            <person name="Stott M.B."/>
        </authorList>
    </citation>
    <scope>NUCLEOTIDE SEQUENCE [LARGE SCALE GENOMIC DNA]</scope>
    <source>
        <strain evidence="15 16">NGM72.4</strain>
    </source>
</reference>
<dbReference type="GO" id="GO:0004581">
    <property type="term" value="F:dolichyl-phosphate beta-glucosyltransferase activity"/>
    <property type="evidence" value="ECO:0007669"/>
    <property type="project" value="UniProtKB-EC"/>
</dbReference>
<name>A0A6M1RLM8_9BACT</name>
<evidence type="ECO:0000256" key="2">
    <source>
        <dbReference type="ARBA" id="ARBA00004922"/>
    </source>
</evidence>
<keyword evidence="11" id="KW-0472">Membrane</keyword>
<comment type="similarity">
    <text evidence="3">Belongs to the glycosyltransferase 2 family.</text>
</comment>
<keyword evidence="5" id="KW-0328">Glycosyltransferase</keyword>
<dbReference type="InterPro" id="IPR035518">
    <property type="entry name" value="DPG_synthase"/>
</dbReference>
<proteinExistence type="inferred from homology"/>
<dbReference type="GO" id="GO:0006487">
    <property type="term" value="P:protein N-linked glycosylation"/>
    <property type="evidence" value="ECO:0007669"/>
    <property type="project" value="TreeGrafter"/>
</dbReference>
<evidence type="ECO:0000256" key="1">
    <source>
        <dbReference type="ARBA" id="ARBA00004389"/>
    </source>
</evidence>
<dbReference type="RefSeq" id="WP_165105812.1">
    <property type="nucleotide sequence ID" value="NZ_JAAKYA010000015.1"/>
</dbReference>
<feature type="region of interest" description="Disordered" evidence="13">
    <location>
        <begin position="265"/>
        <end position="296"/>
    </location>
</feature>
<feature type="compositionally biased region" description="Low complexity" evidence="13">
    <location>
        <begin position="269"/>
        <end position="280"/>
    </location>
</feature>
<evidence type="ECO:0000256" key="12">
    <source>
        <dbReference type="ARBA" id="ARBA00045097"/>
    </source>
</evidence>
<dbReference type="PANTHER" id="PTHR10859:SF91">
    <property type="entry name" value="DOLICHYL-PHOSPHATE BETA-GLUCOSYLTRANSFERASE"/>
    <property type="match status" value="1"/>
</dbReference>
<keyword evidence="7" id="KW-0812">Transmembrane</keyword>
<evidence type="ECO:0000256" key="8">
    <source>
        <dbReference type="ARBA" id="ARBA00022824"/>
    </source>
</evidence>
<keyword evidence="9" id="KW-0735">Signal-anchor</keyword>
<evidence type="ECO:0000256" key="13">
    <source>
        <dbReference type="SAM" id="MobiDB-lite"/>
    </source>
</evidence>
<evidence type="ECO:0000256" key="9">
    <source>
        <dbReference type="ARBA" id="ARBA00022968"/>
    </source>
</evidence>
<comment type="catalytic activity">
    <reaction evidence="12">
        <text>a di-trans,poly-cis-dolichyl phosphate + UDP-alpha-D-glucose = a di-trans,poly-cis-dolichyl beta-D-glucosyl phosphate + UDP</text>
        <dbReference type="Rhea" id="RHEA:15401"/>
        <dbReference type="Rhea" id="RHEA-COMP:19498"/>
        <dbReference type="Rhea" id="RHEA-COMP:19502"/>
        <dbReference type="ChEBI" id="CHEBI:57525"/>
        <dbReference type="ChEBI" id="CHEBI:57683"/>
        <dbReference type="ChEBI" id="CHEBI:58223"/>
        <dbReference type="ChEBI" id="CHEBI:58885"/>
        <dbReference type="EC" id="2.4.1.117"/>
    </reaction>
    <physiologicalReaction direction="left-to-right" evidence="12">
        <dbReference type="Rhea" id="RHEA:15402"/>
    </physiologicalReaction>
</comment>
<keyword evidence="16" id="KW-1185">Reference proteome</keyword>
<evidence type="ECO:0000256" key="6">
    <source>
        <dbReference type="ARBA" id="ARBA00022679"/>
    </source>
</evidence>
<protein>
    <recommendedName>
        <fullName evidence="4">dolichyl-phosphate beta-glucosyltransferase</fullName>
        <ecNumber evidence="4">2.4.1.117</ecNumber>
    </recommendedName>
</protein>
<dbReference type="EMBL" id="JAAKYA010000015">
    <property type="protein sequence ID" value="NGO38377.1"/>
    <property type="molecule type" value="Genomic_DNA"/>
</dbReference>
<dbReference type="SUPFAM" id="SSF53448">
    <property type="entry name" value="Nucleotide-diphospho-sugar transferases"/>
    <property type="match status" value="1"/>
</dbReference>
<gene>
    <name evidence="15" type="ORF">G4L39_03060</name>
</gene>
<dbReference type="CDD" id="cd04188">
    <property type="entry name" value="DPG_synthase"/>
    <property type="match status" value="1"/>
</dbReference>
<evidence type="ECO:0000256" key="5">
    <source>
        <dbReference type="ARBA" id="ARBA00022676"/>
    </source>
</evidence>
<evidence type="ECO:0000256" key="3">
    <source>
        <dbReference type="ARBA" id="ARBA00006739"/>
    </source>
</evidence>
<dbReference type="EC" id="2.4.1.117" evidence="4"/>
<evidence type="ECO:0000256" key="10">
    <source>
        <dbReference type="ARBA" id="ARBA00022989"/>
    </source>
</evidence>
<accession>A0A6M1RLM8</accession>
<dbReference type="Proteomes" id="UP000477311">
    <property type="component" value="Unassembled WGS sequence"/>
</dbReference>
<keyword evidence="8" id="KW-0256">Endoplasmic reticulum</keyword>
<dbReference type="InterPro" id="IPR029044">
    <property type="entry name" value="Nucleotide-diphossugar_trans"/>
</dbReference>
<keyword evidence="6 15" id="KW-0808">Transferase</keyword>
<feature type="domain" description="Glycosyltransferase 2-like" evidence="14">
    <location>
        <begin position="9"/>
        <end position="176"/>
    </location>
</feature>
<evidence type="ECO:0000259" key="14">
    <source>
        <dbReference type="Pfam" id="PF00535"/>
    </source>
</evidence>
<evidence type="ECO:0000256" key="7">
    <source>
        <dbReference type="ARBA" id="ARBA00022692"/>
    </source>
</evidence>
<dbReference type="Gene3D" id="3.90.550.10">
    <property type="entry name" value="Spore Coat Polysaccharide Biosynthesis Protein SpsA, Chain A"/>
    <property type="match status" value="1"/>
</dbReference>
<dbReference type="Pfam" id="PF00535">
    <property type="entry name" value="Glycos_transf_2"/>
    <property type="match status" value="1"/>
</dbReference>
<keyword evidence="10" id="KW-1133">Transmembrane helix</keyword>
<evidence type="ECO:0000256" key="11">
    <source>
        <dbReference type="ARBA" id="ARBA00023136"/>
    </source>
</evidence>
<dbReference type="InterPro" id="IPR001173">
    <property type="entry name" value="Glyco_trans_2-like"/>
</dbReference>